<reference evidence="1 2" key="1">
    <citation type="submission" date="2015-01" db="EMBL/GenBank/DDBJ databases">
        <title>Genome of allotetraploid Gossypium barbadense reveals genomic plasticity and fiber elongation in cotton evolution.</title>
        <authorList>
            <person name="Chen X."/>
            <person name="Liu X."/>
            <person name="Zhao B."/>
            <person name="Zheng H."/>
            <person name="Hu Y."/>
            <person name="Lu G."/>
            <person name="Yang C."/>
            <person name="Chen J."/>
            <person name="Shan C."/>
            <person name="Zhang L."/>
            <person name="Zhou Y."/>
            <person name="Wang L."/>
            <person name="Guo W."/>
            <person name="Bai Y."/>
            <person name="Ruan J."/>
            <person name="Shangguan X."/>
            <person name="Mao Y."/>
            <person name="Jiang J."/>
            <person name="Zhu Y."/>
            <person name="Lei J."/>
            <person name="Kang H."/>
            <person name="Chen S."/>
            <person name="He X."/>
            <person name="Wang R."/>
            <person name="Wang Y."/>
            <person name="Chen J."/>
            <person name="Wang L."/>
            <person name="Yu S."/>
            <person name="Wang B."/>
            <person name="Wei J."/>
            <person name="Song S."/>
            <person name="Lu X."/>
            <person name="Gao Z."/>
            <person name="Gu W."/>
            <person name="Deng X."/>
            <person name="Ma D."/>
            <person name="Wang S."/>
            <person name="Liang W."/>
            <person name="Fang L."/>
            <person name="Cai C."/>
            <person name="Zhu X."/>
            <person name="Zhou B."/>
            <person name="Zhang Y."/>
            <person name="Chen Z."/>
            <person name="Xu S."/>
            <person name="Zhu R."/>
            <person name="Wang S."/>
            <person name="Zhang T."/>
            <person name="Zhao G."/>
        </authorList>
    </citation>
    <scope>NUCLEOTIDE SEQUENCE [LARGE SCALE GENOMIC DNA]</scope>
    <source>
        <strain evidence="2">cv. Xinhai21</strain>
        <tissue evidence="1">Leaf</tissue>
    </source>
</reference>
<sequence length="101" mass="11022">MMRLEEDTPVVVEVGSTATVSNEKVIVVVRQDMRIIGQDNDEIGGGYSGGGRGWFHSHSVQRKGYRGGQAGHGSRGKPFPALELFIIVIESGTSFRKYKQA</sequence>
<dbReference type="Proteomes" id="UP000239757">
    <property type="component" value="Unassembled WGS sequence"/>
</dbReference>
<gene>
    <name evidence="1" type="ORF">GOBAR_AA07688</name>
</gene>
<organism evidence="1 2">
    <name type="scientific">Gossypium barbadense</name>
    <name type="common">Sea Island cotton</name>
    <name type="synonym">Hibiscus barbadensis</name>
    <dbReference type="NCBI Taxonomy" id="3634"/>
    <lineage>
        <taxon>Eukaryota</taxon>
        <taxon>Viridiplantae</taxon>
        <taxon>Streptophyta</taxon>
        <taxon>Embryophyta</taxon>
        <taxon>Tracheophyta</taxon>
        <taxon>Spermatophyta</taxon>
        <taxon>Magnoliopsida</taxon>
        <taxon>eudicotyledons</taxon>
        <taxon>Gunneridae</taxon>
        <taxon>Pentapetalae</taxon>
        <taxon>rosids</taxon>
        <taxon>malvids</taxon>
        <taxon>Malvales</taxon>
        <taxon>Malvaceae</taxon>
        <taxon>Malvoideae</taxon>
        <taxon>Gossypium</taxon>
    </lineage>
</organism>
<name>A0A2P5YBQ5_GOSBA</name>
<dbReference type="EMBL" id="KZ663410">
    <property type="protein sequence ID" value="PPS12951.1"/>
    <property type="molecule type" value="Genomic_DNA"/>
</dbReference>
<evidence type="ECO:0000313" key="1">
    <source>
        <dbReference type="EMBL" id="PPS12951.1"/>
    </source>
</evidence>
<accession>A0A2P5YBQ5</accession>
<evidence type="ECO:0000313" key="2">
    <source>
        <dbReference type="Proteomes" id="UP000239757"/>
    </source>
</evidence>
<protein>
    <submittedName>
        <fullName evidence="1">Uncharacterized protein</fullName>
    </submittedName>
</protein>
<dbReference type="AlphaFoldDB" id="A0A2P5YBQ5"/>
<proteinExistence type="predicted"/>